<dbReference type="SUPFAM" id="SSF53474">
    <property type="entry name" value="alpha/beta-Hydrolases"/>
    <property type="match status" value="1"/>
</dbReference>
<dbReference type="Pfam" id="PF01738">
    <property type="entry name" value="DLH"/>
    <property type="match status" value="1"/>
</dbReference>
<evidence type="ECO:0000313" key="2">
    <source>
        <dbReference type="EMBL" id="SDG03119.1"/>
    </source>
</evidence>
<dbReference type="PANTHER" id="PTHR46623:SF6">
    <property type="entry name" value="ALPHA_BETA-HYDROLASES SUPERFAMILY PROTEIN"/>
    <property type="match status" value="1"/>
</dbReference>
<feature type="domain" description="Dienelactone hydrolase" evidence="1">
    <location>
        <begin position="16"/>
        <end position="223"/>
    </location>
</feature>
<evidence type="ECO:0000313" key="3">
    <source>
        <dbReference type="Proteomes" id="UP000182427"/>
    </source>
</evidence>
<gene>
    <name evidence="2" type="ORF">SAMN05444167_4038</name>
</gene>
<dbReference type="PANTHER" id="PTHR46623">
    <property type="entry name" value="CARBOXYMETHYLENEBUTENOLIDASE-RELATED"/>
    <property type="match status" value="1"/>
</dbReference>
<dbReference type="InterPro" id="IPR002925">
    <property type="entry name" value="Dienelactn_hydro"/>
</dbReference>
<protein>
    <submittedName>
        <fullName evidence="2">Carboxymethylenebutenolidase</fullName>
    </submittedName>
</protein>
<dbReference type="InterPro" id="IPR029058">
    <property type="entry name" value="AB_hydrolase_fold"/>
</dbReference>
<dbReference type="GO" id="GO:0016787">
    <property type="term" value="F:hydrolase activity"/>
    <property type="evidence" value="ECO:0007669"/>
    <property type="project" value="InterPro"/>
</dbReference>
<dbReference type="Gene3D" id="3.40.50.1820">
    <property type="entry name" value="alpha/beta hydrolase"/>
    <property type="match status" value="1"/>
</dbReference>
<proteinExistence type="predicted"/>
<dbReference type="OrthoDB" id="115291at2"/>
<dbReference type="AlphaFoldDB" id="A0A1G7QZ09"/>
<evidence type="ECO:0000259" key="1">
    <source>
        <dbReference type="Pfam" id="PF01738"/>
    </source>
</evidence>
<accession>A0A1G7QZ09</accession>
<dbReference type="InterPro" id="IPR051049">
    <property type="entry name" value="Dienelactone_hydrolase-like"/>
</dbReference>
<reference evidence="3" key="1">
    <citation type="submission" date="2016-10" db="EMBL/GenBank/DDBJ databases">
        <authorList>
            <person name="Varghese N."/>
            <person name="Submissions S."/>
        </authorList>
    </citation>
    <scope>NUCLEOTIDE SEQUENCE [LARGE SCALE GENOMIC DNA]</scope>
    <source>
        <strain evidence="3">GAS232</strain>
    </source>
</reference>
<dbReference type="Proteomes" id="UP000182427">
    <property type="component" value="Chromosome I"/>
</dbReference>
<keyword evidence="3" id="KW-1185">Reference proteome</keyword>
<sequence>MSEWVKLTASDGVELSAYVSRPAGEPKGALVVVQEIFGVNDHIRAVTDEWAAEGYLCIAPAIFDRIEKDVFLNYDEAGWAKAGPLYQKLDIAKSLLDVEAAVAWLRGQADVKVGIVGYCYGGSMAWVTSCRSKIDAAVGYYGGLIPTLVQETPRNPIILHFGGADTHISAEAIAKIQLAHPEVPVFLYPGAGHAFNRKPDPSSYVADAADLAKRRSVLFFEEHLAAK</sequence>
<organism evidence="2 3">
    <name type="scientific">Terriglobus roseus</name>
    <dbReference type="NCBI Taxonomy" id="392734"/>
    <lineage>
        <taxon>Bacteria</taxon>
        <taxon>Pseudomonadati</taxon>
        <taxon>Acidobacteriota</taxon>
        <taxon>Terriglobia</taxon>
        <taxon>Terriglobales</taxon>
        <taxon>Acidobacteriaceae</taxon>
        <taxon>Terriglobus</taxon>
    </lineage>
</organism>
<dbReference type="EMBL" id="LT629690">
    <property type="protein sequence ID" value="SDG03119.1"/>
    <property type="molecule type" value="Genomic_DNA"/>
</dbReference>
<name>A0A1G7QZ09_9BACT</name>
<dbReference type="RefSeq" id="WP_083346730.1">
    <property type="nucleotide sequence ID" value="NZ_LT629690.1"/>
</dbReference>